<protein>
    <recommendedName>
        <fullName evidence="6">Dihydroorotase</fullName>
        <shortName evidence="6">DHOase</shortName>
        <ecNumber evidence="6">3.5.2.3</ecNumber>
    </recommendedName>
</protein>
<keyword evidence="6" id="KW-0862">Zinc</keyword>
<dbReference type="GO" id="GO:0044205">
    <property type="term" value="P:'de novo' UMP biosynthetic process"/>
    <property type="evidence" value="ECO:0007669"/>
    <property type="project" value="UniProtKB-UniRule"/>
</dbReference>
<dbReference type="CDD" id="cd01317">
    <property type="entry name" value="DHOase_IIa"/>
    <property type="match status" value="1"/>
</dbReference>
<feature type="binding site" evidence="6">
    <location>
        <position position="305"/>
    </location>
    <ligand>
        <name>substrate</name>
    </ligand>
</feature>
<dbReference type="NCBIfam" id="TIGR00857">
    <property type="entry name" value="pyrC_multi"/>
    <property type="match status" value="1"/>
</dbReference>
<dbReference type="GO" id="GO:0006145">
    <property type="term" value="P:purine nucleobase catabolic process"/>
    <property type="evidence" value="ECO:0007669"/>
    <property type="project" value="TreeGrafter"/>
</dbReference>
<dbReference type="InterPro" id="IPR004722">
    <property type="entry name" value="DHOase"/>
</dbReference>
<evidence type="ECO:0000256" key="2">
    <source>
        <dbReference type="ARBA" id="ARBA00010286"/>
    </source>
</evidence>
<comment type="cofactor">
    <cofactor evidence="6">
        <name>Zn(2+)</name>
        <dbReference type="ChEBI" id="CHEBI:29105"/>
    </cofactor>
    <text evidence="6">Binds 2 Zn(2+) ions per subunit.</text>
</comment>
<dbReference type="AlphaFoldDB" id="K8ZPT4"/>
<accession>K8ZPT4</accession>
<feature type="binding site" evidence="6">
    <location>
        <begin position="319"/>
        <end position="320"/>
    </location>
    <ligand>
        <name>substrate</name>
    </ligand>
</feature>
<evidence type="ECO:0000256" key="5">
    <source>
        <dbReference type="ARBA" id="ARBA00022975"/>
    </source>
</evidence>
<feature type="binding site" evidence="6">
    <location>
        <position position="57"/>
    </location>
    <ligand>
        <name>Zn(2+)</name>
        <dbReference type="ChEBI" id="CHEBI:29105"/>
        <label>1</label>
    </ligand>
</feature>
<dbReference type="PANTHER" id="PTHR43668">
    <property type="entry name" value="ALLANTOINASE"/>
    <property type="match status" value="1"/>
</dbReference>
<reference evidence="8 9" key="1">
    <citation type="journal article" date="2013" name="Genome Announc.">
        <title>Draft Genome Sequence of Catellicoccus marimammalium, a Novel Species Commonly Found in Gull Feces.</title>
        <authorList>
            <person name="Weigand M.R."/>
            <person name="Ryu H."/>
            <person name="Bozcek L."/>
            <person name="Konstantinidis K.T."/>
            <person name="Santo Domingo J.W."/>
        </authorList>
    </citation>
    <scope>NUCLEOTIDE SEQUENCE [LARGE SCALE GENOMIC DNA]</scope>
    <source>
        <strain evidence="8 9">M35/04/3</strain>
    </source>
</reference>
<feature type="binding site" evidence="6">
    <location>
        <position position="59"/>
    </location>
    <ligand>
        <name>Zn(2+)</name>
        <dbReference type="ChEBI" id="CHEBI:29105"/>
        <label>1</label>
    </ligand>
</feature>
<evidence type="ECO:0000313" key="8">
    <source>
        <dbReference type="EMBL" id="EKU27546.1"/>
    </source>
</evidence>
<dbReference type="PROSITE" id="PS00483">
    <property type="entry name" value="DIHYDROOROTASE_2"/>
    <property type="match status" value="1"/>
</dbReference>
<evidence type="ECO:0000256" key="4">
    <source>
        <dbReference type="ARBA" id="ARBA00022801"/>
    </source>
</evidence>
<feature type="active site" evidence="6">
    <location>
        <position position="301"/>
    </location>
</feature>
<dbReference type="HAMAP" id="MF_00220_B">
    <property type="entry name" value="PyrC_classI_B"/>
    <property type="match status" value="1"/>
</dbReference>
<gene>
    <name evidence="6" type="primary">pyrC</name>
    <name evidence="8" type="ORF">C683_0327</name>
</gene>
<comment type="caution">
    <text evidence="8">The sequence shown here is derived from an EMBL/GenBank/DDBJ whole genome shotgun (WGS) entry which is preliminary data.</text>
</comment>
<dbReference type="SUPFAM" id="SSF51556">
    <property type="entry name" value="Metallo-dependent hydrolases"/>
    <property type="match status" value="1"/>
</dbReference>
<dbReference type="Proteomes" id="UP000016057">
    <property type="component" value="Unassembled WGS sequence"/>
</dbReference>
<evidence type="ECO:0000256" key="3">
    <source>
        <dbReference type="ARBA" id="ARBA00022723"/>
    </source>
</evidence>
<evidence type="ECO:0000259" key="7">
    <source>
        <dbReference type="Pfam" id="PF12890"/>
    </source>
</evidence>
<dbReference type="UniPathway" id="UPA00070">
    <property type="reaction ID" value="UER00117"/>
</dbReference>
<comment type="function">
    <text evidence="1 6">Catalyzes the reversible cyclization of carbamoyl aspartate to dihydroorotate.</text>
</comment>
<feature type="binding site" evidence="6">
    <location>
        <position position="274"/>
    </location>
    <ligand>
        <name>substrate</name>
    </ligand>
</feature>
<dbReference type="eggNOG" id="COG0044">
    <property type="taxonomic scope" value="Bacteria"/>
</dbReference>
<dbReference type="InterPro" id="IPR050138">
    <property type="entry name" value="DHOase/Allantoinase_Hydrolase"/>
</dbReference>
<organism evidence="8 9">
    <name type="scientific">Catellicoccus marimammalium M35/04/3</name>
    <dbReference type="NCBI Taxonomy" id="1234409"/>
    <lineage>
        <taxon>Bacteria</taxon>
        <taxon>Bacillati</taxon>
        <taxon>Bacillota</taxon>
        <taxon>Bacilli</taxon>
        <taxon>Lactobacillales</taxon>
        <taxon>Enterococcaceae</taxon>
        <taxon>Catellicoccus</taxon>
    </lineage>
</organism>
<feature type="binding site" evidence="6">
    <location>
        <position position="148"/>
    </location>
    <ligand>
        <name>Zn(2+)</name>
        <dbReference type="ChEBI" id="CHEBI:29105"/>
        <label>1</label>
    </ligand>
</feature>
<evidence type="ECO:0000256" key="6">
    <source>
        <dbReference type="HAMAP-Rule" id="MF_00220"/>
    </source>
</evidence>
<sequence length="424" mass="47099">MLIQNGSLFQNGQWVQKDLRIEGEEILSVADQLTPMAEELVIDAKGKKVVPSFTDLHVHFRDPGFCDKEDIFTGSLAAAHGGFTRVCTMPNVKPVPDTPESFQKMQEHNALSAIEIDQYAPITKGLSSSSIVEMEQFLPSHPIAFTNDGVGVQDAYTMEQAMKQAHALNKTIVAHVEDESFLHHGSFHKGTEHTRLNDAGIPSISEYLQLLRDLALVAKTGCAYHMCHISTKESVALMRKAKAYGLPVTCEVTPHHLLLNDTDIPEVNSNYKMNPPLRSREDQAALWEGLLDGTIDCIATDHAPHTKEEKARSIENAPFGITGLELAFPLLYTYAVKENRLSLEQLLSFFLEKPAQVFDLPTFAIEEGKKANLTIIDLETPFEVTEDFFLSKGVNSPFIGQTLYGKIEYTLCKGEVVYEPTMSC</sequence>
<dbReference type="SUPFAM" id="SSF51338">
    <property type="entry name" value="Composite domain of metallo-dependent hydrolases"/>
    <property type="match status" value="1"/>
</dbReference>
<feature type="binding site" evidence="6">
    <location>
        <position position="228"/>
    </location>
    <ligand>
        <name>Zn(2+)</name>
        <dbReference type="ChEBI" id="CHEBI:29105"/>
        <label>2</label>
    </ligand>
</feature>
<comment type="catalytic activity">
    <reaction evidence="6">
        <text>(S)-dihydroorotate + H2O = N-carbamoyl-L-aspartate + H(+)</text>
        <dbReference type="Rhea" id="RHEA:24296"/>
        <dbReference type="ChEBI" id="CHEBI:15377"/>
        <dbReference type="ChEBI" id="CHEBI:15378"/>
        <dbReference type="ChEBI" id="CHEBI:30864"/>
        <dbReference type="ChEBI" id="CHEBI:32814"/>
        <dbReference type="EC" id="3.5.2.3"/>
    </reaction>
</comment>
<dbReference type="GO" id="GO:0005737">
    <property type="term" value="C:cytoplasm"/>
    <property type="evidence" value="ECO:0007669"/>
    <property type="project" value="TreeGrafter"/>
</dbReference>
<feature type="domain" description="Dihydroorotase catalytic" evidence="7">
    <location>
        <begin position="46"/>
        <end position="234"/>
    </location>
</feature>
<dbReference type="OrthoDB" id="9765462at2"/>
<comment type="pathway">
    <text evidence="6">Pyrimidine metabolism; UMP biosynthesis via de novo pathway; (S)-dihydroorotate from bicarbonate: step 3/3.</text>
</comment>
<dbReference type="GO" id="GO:0004151">
    <property type="term" value="F:dihydroorotase activity"/>
    <property type="evidence" value="ECO:0007669"/>
    <property type="project" value="UniProtKB-UniRule"/>
</dbReference>
<dbReference type="InterPro" id="IPR011059">
    <property type="entry name" value="Metal-dep_hydrolase_composite"/>
</dbReference>
<comment type="similarity">
    <text evidence="2 6">Belongs to the metallo-dependent hydrolases superfamily. DHOase family. Class I DHOase subfamily.</text>
</comment>
<evidence type="ECO:0000256" key="1">
    <source>
        <dbReference type="ARBA" id="ARBA00002368"/>
    </source>
</evidence>
<proteinExistence type="inferred from homology"/>
<name>K8ZPT4_9ENTE</name>
<feature type="binding site" evidence="6">
    <location>
        <position position="148"/>
    </location>
    <ligand>
        <name>Zn(2+)</name>
        <dbReference type="ChEBI" id="CHEBI:29105"/>
        <label>2</label>
    </ligand>
</feature>
<feature type="binding site" evidence="6">
    <location>
        <begin position="59"/>
        <end position="61"/>
    </location>
    <ligand>
        <name>substrate</name>
    </ligand>
</feature>
<dbReference type="Gene3D" id="3.20.20.140">
    <property type="entry name" value="Metal-dependent hydrolases"/>
    <property type="match status" value="1"/>
</dbReference>
<dbReference type="RefSeq" id="WP_009488738.1">
    <property type="nucleotide sequence ID" value="NZ_AMYT01000011.1"/>
</dbReference>
<dbReference type="InterPro" id="IPR002195">
    <property type="entry name" value="Dihydroorotase_CS"/>
</dbReference>
<evidence type="ECO:0000313" key="9">
    <source>
        <dbReference type="Proteomes" id="UP000016057"/>
    </source>
</evidence>
<keyword evidence="9" id="KW-1185">Reference proteome</keyword>
<dbReference type="PROSITE" id="PS00482">
    <property type="entry name" value="DIHYDROOROTASE_1"/>
    <property type="match status" value="1"/>
</dbReference>
<dbReference type="STRING" id="1234409.C683_0327"/>
<keyword evidence="3 6" id="KW-0479">Metal-binding</keyword>
<dbReference type="GO" id="GO:0008270">
    <property type="term" value="F:zinc ion binding"/>
    <property type="evidence" value="ECO:0007669"/>
    <property type="project" value="UniProtKB-UniRule"/>
</dbReference>
<feature type="binding site" evidence="6">
    <location>
        <position position="91"/>
    </location>
    <ligand>
        <name>substrate</name>
    </ligand>
</feature>
<keyword evidence="4 6" id="KW-0378">Hydrolase</keyword>
<dbReference type="InterPro" id="IPR032466">
    <property type="entry name" value="Metal_Hydrolase"/>
</dbReference>
<dbReference type="GO" id="GO:0004038">
    <property type="term" value="F:allantoinase activity"/>
    <property type="evidence" value="ECO:0007669"/>
    <property type="project" value="TreeGrafter"/>
</dbReference>
<dbReference type="Pfam" id="PF12890">
    <property type="entry name" value="DHOase"/>
    <property type="match status" value="1"/>
</dbReference>
<feature type="binding site" evidence="6">
    <location>
        <position position="301"/>
    </location>
    <ligand>
        <name>Zn(2+)</name>
        <dbReference type="ChEBI" id="CHEBI:29105"/>
        <label>1</label>
    </ligand>
</feature>
<dbReference type="EMBL" id="AMYT01000011">
    <property type="protein sequence ID" value="EKU27546.1"/>
    <property type="molecule type" value="Genomic_DNA"/>
</dbReference>
<keyword evidence="5 6" id="KW-0665">Pyrimidine biosynthesis</keyword>
<dbReference type="PANTHER" id="PTHR43668:SF2">
    <property type="entry name" value="ALLANTOINASE"/>
    <property type="match status" value="1"/>
</dbReference>
<dbReference type="PATRIC" id="fig|1234409.3.peg.294"/>
<dbReference type="EC" id="3.5.2.3" evidence="6"/>
<dbReference type="InterPro" id="IPR024403">
    <property type="entry name" value="DHOase_cat"/>
</dbReference>
<feature type="binding site" evidence="6">
    <location>
        <position position="175"/>
    </location>
    <ligand>
        <name>Zn(2+)</name>
        <dbReference type="ChEBI" id="CHEBI:29105"/>
        <label>2</label>
    </ligand>
</feature>